<reference evidence="5 6" key="1">
    <citation type="journal article" date="2023" name="Nat. Commun.">
        <title>Origin of minicircular mitochondrial genomes in red algae.</title>
        <authorList>
            <person name="Lee Y."/>
            <person name="Cho C.H."/>
            <person name="Lee Y.M."/>
            <person name="Park S.I."/>
            <person name="Yang J.H."/>
            <person name="West J.A."/>
            <person name="Bhattacharya D."/>
            <person name="Yoon H.S."/>
        </authorList>
    </citation>
    <scope>NUCLEOTIDE SEQUENCE [LARGE SCALE GENOMIC DNA]</scope>
    <source>
        <strain evidence="5 6">CCMP1338</strain>
        <tissue evidence="5">Whole cell</tissue>
    </source>
</reference>
<comment type="catalytic activity">
    <reaction evidence="1">
        <text>alpha-D-glucose 6-phosphate = beta-D-glucose 6-phosphate</text>
        <dbReference type="Rhea" id="RHEA:16249"/>
        <dbReference type="ChEBI" id="CHEBI:58225"/>
        <dbReference type="ChEBI" id="CHEBI:58247"/>
        <dbReference type="EC" id="5.1.3.15"/>
    </reaction>
</comment>
<evidence type="ECO:0000256" key="1">
    <source>
        <dbReference type="ARBA" id="ARBA00001096"/>
    </source>
</evidence>
<dbReference type="GO" id="GO:0005737">
    <property type="term" value="C:cytoplasm"/>
    <property type="evidence" value="ECO:0007669"/>
    <property type="project" value="TreeGrafter"/>
</dbReference>
<dbReference type="InterPro" id="IPR014718">
    <property type="entry name" value="GH-type_carb-bd"/>
</dbReference>
<dbReference type="EC" id="5.1.3.15" evidence="3"/>
<proteinExistence type="inferred from homology"/>
<dbReference type="GO" id="GO:0030246">
    <property type="term" value="F:carbohydrate binding"/>
    <property type="evidence" value="ECO:0007669"/>
    <property type="project" value="InterPro"/>
</dbReference>
<dbReference type="InterPro" id="IPR025532">
    <property type="entry name" value="G6P_1-epimerase"/>
</dbReference>
<dbReference type="PANTHER" id="PTHR11122:SF13">
    <property type="entry name" value="GLUCOSE-6-PHOSPHATE 1-EPIMERASE"/>
    <property type="match status" value="1"/>
</dbReference>
<evidence type="ECO:0000256" key="3">
    <source>
        <dbReference type="ARBA" id="ARBA00012083"/>
    </source>
</evidence>
<dbReference type="Proteomes" id="UP001157974">
    <property type="component" value="Unassembled WGS sequence"/>
</dbReference>
<evidence type="ECO:0000313" key="5">
    <source>
        <dbReference type="EMBL" id="KAJ8902522.1"/>
    </source>
</evidence>
<dbReference type="EMBL" id="JAMWBK010000009">
    <property type="protein sequence ID" value="KAJ8902522.1"/>
    <property type="molecule type" value="Genomic_DNA"/>
</dbReference>
<evidence type="ECO:0000256" key="2">
    <source>
        <dbReference type="ARBA" id="ARBA00005866"/>
    </source>
</evidence>
<dbReference type="GO" id="GO:0005975">
    <property type="term" value="P:carbohydrate metabolic process"/>
    <property type="evidence" value="ECO:0007669"/>
    <property type="project" value="InterPro"/>
</dbReference>
<evidence type="ECO:0000256" key="4">
    <source>
        <dbReference type="ARBA" id="ARBA00023235"/>
    </source>
</evidence>
<gene>
    <name evidence="5" type="ORF">NDN08_006925</name>
</gene>
<dbReference type="Gene3D" id="2.70.98.10">
    <property type="match status" value="1"/>
</dbReference>
<protein>
    <recommendedName>
        <fullName evidence="3">glucose-6-phosphate 1-epimerase</fullName>
        <ecNumber evidence="3">5.1.3.15</ecNumber>
    </recommendedName>
</protein>
<keyword evidence="6" id="KW-1185">Reference proteome</keyword>
<evidence type="ECO:0000313" key="6">
    <source>
        <dbReference type="Proteomes" id="UP001157974"/>
    </source>
</evidence>
<dbReference type="InterPro" id="IPR011013">
    <property type="entry name" value="Gal_mutarotase_sf_dom"/>
</dbReference>
<comment type="similarity">
    <text evidence="2">Belongs to the glucose-6-phosphate 1-epimerase family.</text>
</comment>
<comment type="caution">
    <text evidence="5">The sequence shown here is derived from an EMBL/GenBank/DDBJ whole genome shotgun (WGS) entry which is preliminary data.</text>
</comment>
<dbReference type="CDD" id="cd09020">
    <property type="entry name" value="D-hex-6-P-epi_like"/>
    <property type="match status" value="1"/>
</dbReference>
<dbReference type="AlphaFoldDB" id="A0AAV8UMM6"/>
<dbReference type="GO" id="GO:0047938">
    <property type="term" value="F:glucose-6-phosphate 1-epimerase activity"/>
    <property type="evidence" value="ECO:0007669"/>
    <property type="project" value="UniProtKB-EC"/>
</dbReference>
<sequence>MAFVCGFSGATRRMPAKIGGCRSQKTFSRDGRRSTVKMTNEFEDLAAQLAEEMGGMSPPPEIVPGVNGMEYVLMNHEESGQSARVYKYGATVQSWTQNKREVFFTSKEAVFNGKKAIRAGIPICFPQFGPYGDLPAHGFARITEWEVTALEVLEDGSVYTELKISNETESDLIKSWSGDKKWEAVYAVTLNAGGLETALRVTNNGSEPIEFTAALHNYINCSNIEKVRMYGLDNSKYMDRLDGDKKKDEPDDMGAGVAITEETDRIYTNIENEVVVFDSAKLHVITIKKTPTLSDTTLWNPFGSDGCDAGWKSFVCVEPAVVSKPAVVAPGETWTGAQLFALE</sequence>
<name>A0AAV8UMM6_9RHOD</name>
<accession>A0AAV8UMM6</accession>
<dbReference type="PANTHER" id="PTHR11122">
    <property type="entry name" value="APOSPORY-ASSOCIATED PROTEIN C-RELATED"/>
    <property type="match status" value="1"/>
</dbReference>
<keyword evidence="4" id="KW-0413">Isomerase</keyword>
<dbReference type="SUPFAM" id="SSF74650">
    <property type="entry name" value="Galactose mutarotase-like"/>
    <property type="match status" value="1"/>
</dbReference>
<organism evidence="5 6">
    <name type="scientific">Rhodosorus marinus</name>
    <dbReference type="NCBI Taxonomy" id="101924"/>
    <lineage>
        <taxon>Eukaryota</taxon>
        <taxon>Rhodophyta</taxon>
        <taxon>Stylonematophyceae</taxon>
        <taxon>Stylonematales</taxon>
        <taxon>Stylonemataceae</taxon>
        <taxon>Rhodosorus</taxon>
    </lineage>
</organism>
<dbReference type="InterPro" id="IPR008183">
    <property type="entry name" value="Aldose_1/G6P_1-epimerase"/>
</dbReference>
<dbReference type="Pfam" id="PF01263">
    <property type="entry name" value="Aldose_epim"/>
    <property type="match status" value="1"/>
</dbReference>